<dbReference type="OrthoDB" id="2535105at2759"/>
<feature type="transmembrane region" description="Helical" evidence="1">
    <location>
        <begin position="7"/>
        <end position="27"/>
    </location>
</feature>
<evidence type="ECO:0000313" key="2">
    <source>
        <dbReference type="EMBL" id="KIY52795.1"/>
    </source>
</evidence>
<accession>A0A0D7ALQ5</accession>
<keyword evidence="1" id="KW-1133">Transmembrane helix</keyword>
<name>A0A0D7ALQ5_9AGAR</name>
<feature type="transmembrane region" description="Helical" evidence="1">
    <location>
        <begin position="137"/>
        <end position="155"/>
    </location>
</feature>
<protein>
    <submittedName>
        <fullName evidence="2">Uncharacterized protein</fullName>
    </submittedName>
</protein>
<dbReference type="AlphaFoldDB" id="A0A0D7ALQ5"/>
<evidence type="ECO:0000256" key="1">
    <source>
        <dbReference type="SAM" id="Phobius"/>
    </source>
</evidence>
<keyword evidence="1" id="KW-0812">Transmembrane</keyword>
<dbReference type="Proteomes" id="UP000054144">
    <property type="component" value="Unassembled WGS sequence"/>
</dbReference>
<organism evidence="2 3">
    <name type="scientific">Fistulina hepatica ATCC 64428</name>
    <dbReference type="NCBI Taxonomy" id="1128425"/>
    <lineage>
        <taxon>Eukaryota</taxon>
        <taxon>Fungi</taxon>
        <taxon>Dikarya</taxon>
        <taxon>Basidiomycota</taxon>
        <taxon>Agaricomycotina</taxon>
        <taxon>Agaricomycetes</taxon>
        <taxon>Agaricomycetidae</taxon>
        <taxon>Agaricales</taxon>
        <taxon>Fistulinaceae</taxon>
        <taxon>Fistulina</taxon>
    </lineage>
</organism>
<dbReference type="EMBL" id="KN881630">
    <property type="protein sequence ID" value="KIY52795.1"/>
    <property type="molecule type" value="Genomic_DNA"/>
</dbReference>
<evidence type="ECO:0000313" key="3">
    <source>
        <dbReference type="Proteomes" id="UP000054144"/>
    </source>
</evidence>
<sequence length="161" mass="18097">MGANDDTLGALLIGVVIACLFLGASLVQTYTYFTVYKTDPWFIKVTVTIPVLCNIVHQIGITDKIYLVMVTHYGDYAILDDIGWGLLFDDTLYGYPETYGEYLYSCKTFQLNYIYAHFPSFHPCRKQNLVTGVNGTAAGLDIIIASIILFMLMSYRTGFRP</sequence>
<keyword evidence="1" id="KW-0472">Membrane</keyword>
<keyword evidence="3" id="KW-1185">Reference proteome</keyword>
<gene>
    <name evidence="2" type="ORF">FISHEDRAFT_69604</name>
</gene>
<proteinExistence type="predicted"/>
<reference evidence="2 3" key="1">
    <citation type="journal article" date="2015" name="Fungal Genet. Biol.">
        <title>Evolution of novel wood decay mechanisms in Agaricales revealed by the genome sequences of Fistulina hepatica and Cylindrobasidium torrendii.</title>
        <authorList>
            <person name="Floudas D."/>
            <person name="Held B.W."/>
            <person name="Riley R."/>
            <person name="Nagy L.G."/>
            <person name="Koehler G."/>
            <person name="Ransdell A.S."/>
            <person name="Younus H."/>
            <person name="Chow J."/>
            <person name="Chiniquy J."/>
            <person name="Lipzen A."/>
            <person name="Tritt A."/>
            <person name="Sun H."/>
            <person name="Haridas S."/>
            <person name="LaButti K."/>
            <person name="Ohm R.A."/>
            <person name="Kues U."/>
            <person name="Blanchette R.A."/>
            <person name="Grigoriev I.V."/>
            <person name="Minto R.E."/>
            <person name="Hibbett D.S."/>
        </authorList>
    </citation>
    <scope>NUCLEOTIDE SEQUENCE [LARGE SCALE GENOMIC DNA]</scope>
    <source>
        <strain evidence="2 3">ATCC 64428</strain>
    </source>
</reference>